<keyword evidence="4 12" id="KW-0808">Transferase</keyword>
<evidence type="ECO:0000256" key="7">
    <source>
        <dbReference type="ARBA" id="ARBA00022777"/>
    </source>
</evidence>
<dbReference type="InterPro" id="IPR011914">
    <property type="entry name" value="RfaE_dom_II"/>
</dbReference>
<dbReference type="STRING" id="209880.SAMN02910343_00579"/>
<dbReference type="GO" id="GO:0016773">
    <property type="term" value="F:phosphotransferase activity, alcohol group as acceptor"/>
    <property type="evidence" value="ECO:0007669"/>
    <property type="project" value="InterPro"/>
</dbReference>
<dbReference type="Gene3D" id="3.40.50.620">
    <property type="entry name" value="HUPs"/>
    <property type="match status" value="1"/>
</dbReference>
<comment type="function">
    <text evidence="1 12">Catalyzes the phosphorylation of D-glycero-D-manno-heptose 7-phosphate at the C-1 position to selectively form D-glycero-beta-D-manno-heptose-1,7-bisphosphate.</text>
</comment>
<comment type="subunit">
    <text evidence="12">Homodimer.</text>
</comment>
<evidence type="ECO:0000256" key="9">
    <source>
        <dbReference type="ARBA" id="ARBA00023268"/>
    </source>
</evidence>
<dbReference type="EMBL" id="FMXA01000006">
    <property type="protein sequence ID" value="SDA44043.1"/>
    <property type="molecule type" value="Genomic_DNA"/>
</dbReference>
<dbReference type="Pfam" id="PF01467">
    <property type="entry name" value="CTP_transf_like"/>
    <property type="match status" value="1"/>
</dbReference>
<feature type="domain" description="Carbohydrate kinase PfkB" evidence="13">
    <location>
        <begin position="17"/>
        <end position="314"/>
    </location>
</feature>
<comment type="pathway">
    <text evidence="12">Nucleotide-sugar biosynthesis; ADP-L-glycero-beta-D-manno-heptose biosynthesis; ADP-L-glycero-beta-D-manno-heptose from D-glycero-beta-D-manno-heptose 7-phosphate: step 3/4.</text>
</comment>
<evidence type="ECO:0000256" key="2">
    <source>
        <dbReference type="ARBA" id="ARBA00003753"/>
    </source>
</evidence>
<evidence type="ECO:0000313" key="16">
    <source>
        <dbReference type="Proteomes" id="UP000199689"/>
    </source>
</evidence>
<dbReference type="InterPro" id="IPR004821">
    <property type="entry name" value="Cyt_trans-like"/>
</dbReference>
<comment type="pathway">
    <text evidence="3">Bacterial outer membrane biogenesis; LPS core biosynthesis.</text>
</comment>
<evidence type="ECO:0000259" key="13">
    <source>
        <dbReference type="Pfam" id="PF00294"/>
    </source>
</evidence>
<comment type="similarity">
    <text evidence="12">In the N-terminal section; belongs to the carbohydrate kinase PfkB family.</text>
</comment>
<dbReference type="GO" id="GO:0009244">
    <property type="term" value="P:lipopolysaccharide core region biosynthetic process"/>
    <property type="evidence" value="ECO:0007669"/>
    <property type="project" value="UniProtKB-UniPathway"/>
</dbReference>
<dbReference type="PANTHER" id="PTHR46969:SF1">
    <property type="entry name" value="BIFUNCTIONAL PROTEIN HLDE"/>
    <property type="match status" value="1"/>
</dbReference>
<evidence type="ECO:0000256" key="10">
    <source>
        <dbReference type="ARBA" id="ARBA00023277"/>
    </source>
</evidence>
<accession>A0A1G5VDT2</accession>
<dbReference type="Pfam" id="PF00294">
    <property type="entry name" value="PfkB"/>
    <property type="match status" value="1"/>
</dbReference>
<comment type="similarity">
    <text evidence="12">In the C-terminal section; belongs to the cytidylyltransferase family.</text>
</comment>
<comment type="pathway">
    <text evidence="12">Nucleotide-sugar biosynthesis; ADP-L-glycero-beta-D-manno-heptose biosynthesis; ADP-L-glycero-beta-D-manno-heptose from D-glycero-beta-D-manno-heptose 7-phosphate: step 1/4.</text>
</comment>
<feature type="domain" description="Cytidyltransferase-like" evidence="14">
    <location>
        <begin position="359"/>
        <end position="480"/>
    </location>
</feature>
<dbReference type="GO" id="GO:0033785">
    <property type="term" value="F:heptose 7-phosphate kinase activity"/>
    <property type="evidence" value="ECO:0007669"/>
    <property type="project" value="UniProtKB-UniRule"/>
</dbReference>
<dbReference type="NCBIfam" id="TIGR02199">
    <property type="entry name" value="rfaE_dom_II"/>
    <property type="match status" value="1"/>
</dbReference>
<feature type="binding site" evidence="12">
    <location>
        <begin position="206"/>
        <end position="209"/>
    </location>
    <ligand>
        <name>ATP</name>
        <dbReference type="ChEBI" id="CHEBI:30616"/>
    </ligand>
</feature>
<dbReference type="AlphaFoldDB" id="A0A1G5VDT2"/>
<dbReference type="GO" id="GO:0097171">
    <property type="term" value="P:ADP-L-glycero-beta-D-manno-heptose biosynthetic process"/>
    <property type="evidence" value="ECO:0007669"/>
    <property type="project" value="UniProtKB-UniPathway"/>
</dbReference>
<protein>
    <recommendedName>
        <fullName evidence="12">Bifunctional protein HldE</fullName>
    </recommendedName>
    <domain>
        <recommendedName>
            <fullName evidence="12">D-beta-D-heptose 7-phosphate kinase</fullName>
            <ecNumber evidence="12">2.7.1.167</ecNumber>
        </recommendedName>
        <alternativeName>
            <fullName evidence="12">D-beta-D-heptose 7-phosphotransferase</fullName>
        </alternativeName>
        <alternativeName>
            <fullName evidence="12">D-glycero-beta-D-manno-heptose-7-phosphate kinase</fullName>
        </alternativeName>
    </domain>
    <domain>
        <recommendedName>
            <fullName evidence="12">D-beta-D-heptose 1-phosphate adenylyltransferase</fullName>
            <ecNumber evidence="12">2.7.7.70</ecNumber>
        </recommendedName>
        <alternativeName>
            <fullName evidence="12">D-glycero-beta-D-manno-heptose 1-phosphate adenylyltransferase</fullName>
        </alternativeName>
    </domain>
</protein>
<evidence type="ECO:0000256" key="4">
    <source>
        <dbReference type="ARBA" id="ARBA00022679"/>
    </source>
</evidence>
<dbReference type="InterPro" id="IPR023030">
    <property type="entry name" value="Bifunc_HldE"/>
</dbReference>
<dbReference type="SUPFAM" id="SSF53613">
    <property type="entry name" value="Ribokinase-like"/>
    <property type="match status" value="1"/>
</dbReference>
<dbReference type="NCBIfam" id="TIGR02198">
    <property type="entry name" value="rfaE_dom_I"/>
    <property type="match status" value="1"/>
</dbReference>
<dbReference type="GO" id="GO:0005524">
    <property type="term" value="F:ATP binding"/>
    <property type="evidence" value="ECO:0007669"/>
    <property type="project" value="UniProtKB-UniRule"/>
</dbReference>
<organism evidence="15 16">
    <name type="scientific">Allisonella histaminiformans</name>
    <dbReference type="NCBI Taxonomy" id="209880"/>
    <lineage>
        <taxon>Bacteria</taxon>
        <taxon>Bacillati</taxon>
        <taxon>Bacillota</taxon>
        <taxon>Negativicutes</taxon>
        <taxon>Veillonellales</taxon>
        <taxon>Veillonellaceae</taxon>
        <taxon>Allisonella</taxon>
    </lineage>
</organism>
<evidence type="ECO:0000256" key="12">
    <source>
        <dbReference type="HAMAP-Rule" id="MF_01603"/>
    </source>
</evidence>
<comment type="function">
    <text evidence="2 12">Catalyzes the ADP transfer from ATP to D-glycero-beta-D-manno-heptose 1-phosphate, yielding ADP-D-glycero-beta-D-manno-heptose.</text>
</comment>
<feature type="region of interest" description="Cytidylyltransferase" evidence="12">
    <location>
        <begin position="359"/>
        <end position="486"/>
    </location>
</feature>
<dbReference type="UniPathway" id="UPA00356">
    <property type="reaction ID" value="UER00437"/>
</dbReference>
<dbReference type="EC" id="2.7.7.70" evidence="12"/>
<evidence type="ECO:0000259" key="14">
    <source>
        <dbReference type="Pfam" id="PF01467"/>
    </source>
</evidence>
<dbReference type="UniPathway" id="UPA00958"/>
<dbReference type="Gene3D" id="3.40.1190.20">
    <property type="match status" value="1"/>
</dbReference>
<feature type="active site" evidence="12">
    <location>
        <position position="276"/>
    </location>
</feature>
<keyword evidence="5 12" id="KW-0548">Nucleotidyltransferase</keyword>
<dbReference type="GeneID" id="87755618"/>
<evidence type="ECO:0000256" key="5">
    <source>
        <dbReference type="ARBA" id="ARBA00022695"/>
    </source>
</evidence>
<dbReference type="HAMAP" id="MF_01603">
    <property type="entry name" value="HldE"/>
    <property type="match status" value="1"/>
</dbReference>
<reference evidence="15 16" key="1">
    <citation type="submission" date="2016-10" db="EMBL/GenBank/DDBJ databases">
        <authorList>
            <person name="de Groot N.N."/>
        </authorList>
    </citation>
    <scope>NUCLEOTIDE SEQUENCE [LARGE SCALE GENOMIC DNA]</scope>
    <source>
        <strain evidence="15 16">DSM 15230</strain>
    </source>
</reference>
<dbReference type="PROSITE" id="PS00583">
    <property type="entry name" value="PFKB_KINASES_1"/>
    <property type="match status" value="1"/>
</dbReference>
<dbReference type="GO" id="GO:0033786">
    <property type="term" value="F:heptose-1-phosphate adenylyltransferase activity"/>
    <property type="evidence" value="ECO:0007669"/>
    <property type="project" value="UniProtKB-UniRule"/>
</dbReference>
<keyword evidence="10 12" id="KW-0119">Carbohydrate metabolism</keyword>
<evidence type="ECO:0000313" key="15">
    <source>
        <dbReference type="EMBL" id="SDA44043.1"/>
    </source>
</evidence>
<dbReference type="Proteomes" id="UP000199689">
    <property type="component" value="Unassembled WGS sequence"/>
</dbReference>
<feature type="region of interest" description="Ribokinase" evidence="12">
    <location>
        <begin position="1"/>
        <end position="332"/>
    </location>
</feature>
<evidence type="ECO:0000256" key="8">
    <source>
        <dbReference type="ARBA" id="ARBA00022840"/>
    </source>
</evidence>
<dbReference type="GO" id="GO:0005829">
    <property type="term" value="C:cytosol"/>
    <property type="evidence" value="ECO:0007669"/>
    <property type="project" value="TreeGrafter"/>
</dbReference>
<dbReference type="InterPro" id="IPR011611">
    <property type="entry name" value="PfkB_dom"/>
</dbReference>
<dbReference type="InterPro" id="IPR014729">
    <property type="entry name" value="Rossmann-like_a/b/a_fold"/>
</dbReference>
<evidence type="ECO:0000256" key="11">
    <source>
        <dbReference type="ARBA" id="ARBA00047428"/>
    </source>
</evidence>
<keyword evidence="16" id="KW-1185">Reference proteome</keyword>
<dbReference type="RefSeq" id="WP_091363665.1">
    <property type="nucleotide sequence ID" value="NZ_FMXA01000006.1"/>
</dbReference>
<comment type="catalytic activity">
    <reaction evidence="11 12">
        <text>D-glycero-beta-D-manno-heptose 1-phosphate + ATP + H(+) = ADP-D-glycero-beta-D-manno-heptose + diphosphate</text>
        <dbReference type="Rhea" id="RHEA:27465"/>
        <dbReference type="ChEBI" id="CHEBI:15378"/>
        <dbReference type="ChEBI" id="CHEBI:30616"/>
        <dbReference type="ChEBI" id="CHEBI:33019"/>
        <dbReference type="ChEBI" id="CHEBI:59967"/>
        <dbReference type="ChEBI" id="CHEBI:61593"/>
        <dbReference type="EC" id="2.7.7.70"/>
    </reaction>
</comment>
<name>A0A1G5VDT2_9FIRM</name>
<keyword evidence="9 12" id="KW-0511">Multifunctional enzyme</keyword>
<evidence type="ECO:0000256" key="1">
    <source>
        <dbReference type="ARBA" id="ARBA00002319"/>
    </source>
</evidence>
<dbReference type="CDD" id="cd01172">
    <property type="entry name" value="RfaE_like"/>
    <property type="match status" value="1"/>
</dbReference>
<keyword evidence="7 12" id="KW-0418">Kinase</keyword>
<comment type="catalytic activity">
    <reaction evidence="12">
        <text>D-glycero-beta-D-manno-heptose 7-phosphate + ATP = D-glycero-beta-D-manno-heptose 1,7-bisphosphate + ADP + H(+)</text>
        <dbReference type="Rhea" id="RHEA:27473"/>
        <dbReference type="ChEBI" id="CHEBI:15378"/>
        <dbReference type="ChEBI" id="CHEBI:30616"/>
        <dbReference type="ChEBI" id="CHEBI:60204"/>
        <dbReference type="ChEBI" id="CHEBI:60208"/>
        <dbReference type="ChEBI" id="CHEBI:456216"/>
        <dbReference type="EC" id="2.7.1.167"/>
    </reaction>
</comment>
<dbReference type="NCBIfam" id="TIGR00125">
    <property type="entry name" value="cyt_tran_rel"/>
    <property type="match status" value="1"/>
</dbReference>
<dbReference type="InterPro" id="IPR029056">
    <property type="entry name" value="Ribokinase-like"/>
</dbReference>
<evidence type="ECO:0000256" key="6">
    <source>
        <dbReference type="ARBA" id="ARBA00022741"/>
    </source>
</evidence>
<sequence>MRQEGERFLKEQITRMHVAVIGDIMLDKYISGQVSRISPEAPVPVNLVRTERSVLGGAANTAHNLAALGCHVYIAGVTGADDSGSEVSALLSDAQVDKSGVFTLAEYKTTTKVRILGARQQMMRLDFEEPCRAGSVIEQKIFSWVQNLAGQHMDSIVISDYGKGLITPSLAQQIITYAREKGIPVLVDPKGSNWDKYDSAYAITPNLKELSDCVGYAVPNEDGAVEEAGRAVLEKYHLDNLLVTRSEKGISSVQNDRVTHCPAKAQDVFDVSGAGDTVMAVLAAAVGSGLDTETILNLANTAAGISVSRVGTYSVKREEVLARWKEEEGGVRHTEGAVSWEEAEAMISYWKSRGEKVVFTNGCFDILHRGHLTYLAEAAELGDHLIIGLNSDDSVRRLKGSHRPVNGEADRAFMLSALRFVDAVVLFSEDTPEKLLSCLKPDILVKGGDYQPEEVAGRQYAGEVRILPFVDGYSTTDIIAKIKKEK</sequence>
<dbReference type="InterPro" id="IPR002173">
    <property type="entry name" value="Carboh/pur_kinase_PfkB_CS"/>
</dbReference>
<dbReference type="EC" id="2.7.1.167" evidence="12"/>
<proteinExistence type="inferred from homology"/>
<dbReference type="PANTHER" id="PTHR46969">
    <property type="entry name" value="BIFUNCTIONAL PROTEIN HLDE"/>
    <property type="match status" value="1"/>
</dbReference>
<dbReference type="InterPro" id="IPR011913">
    <property type="entry name" value="RfaE_dom_I"/>
</dbReference>
<dbReference type="SUPFAM" id="SSF52374">
    <property type="entry name" value="Nucleotidylyl transferase"/>
    <property type="match status" value="1"/>
</dbReference>
<dbReference type="OrthoDB" id="9802794at2"/>
<evidence type="ECO:0000256" key="3">
    <source>
        <dbReference type="ARBA" id="ARBA00004713"/>
    </source>
</evidence>
<gene>
    <name evidence="12" type="primary">hldE</name>
    <name evidence="15" type="ORF">SAMN02910343_00579</name>
</gene>
<keyword evidence="8 12" id="KW-0067">ATP-binding</keyword>
<keyword evidence="6 12" id="KW-0547">Nucleotide-binding</keyword>